<keyword evidence="2" id="KW-1185">Reference proteome</keyword>
<accession>A0A182KI01</accession>
<dbReference type="Proteomes" id="UP000075881">
    <property type="component" value="Unassembled WGS sequence"/>
</dbReference>
<dbReference type="AlphaFoldDB" id="A0A182KI01"/>
<name>A0A182KI01_9DIPT</name>
<sequence>MKQFDIVTLVGGIQPQRYLIDTQEYLHRPGPITATPAVDNIFRPGTALDADSRFRCRWAAHRHLRKTRAASRKFCLA</sequence>
<dbReference type="VEuPathDB" id="VectorBase:ACHR014105"/>
<reference evidence="1" key="2">
    <citation type="submission" date="2020-05" db="UniProtKB">
        <authorList>
            <consortium name="EnsemblMetazoa"/>
        </authorList>
    </citation>
    <scope>IDENTIFICATION</scope>
    <source>
        <strain evidence="1">ACHKN1017</strain>
    </source>
</reference>
<reference evidence="2" key="1">
    <citation type="submission" date="2013-03" db="EMBL/GenBank/DDBJ databases">
        <title>The Genome Sequence of Anopheles christyi ACHKN1017.</title>
        <authorList>
            <consortium name="The Broad Institute Genomics Platform"/>
            <person name="Neafsey D.E."/>
            <person name="Besansky N."/>
            <person name="Walker B."/>
            <person name="Young S.K."/>
            <person name="Zeng Q."/>
            <person name="Gargeya S."/>
            <person name="Fitzgerald M."/>
            <person name="Haas B."/>
            <person name="Abouelleil A."/>
            <person name="Allen A.W."/>
            <person name="Alvarado L."/>
            <person name="Arachchi H.M."/>
            <person name="Berlin A.M."/>
            <person name="Chapman S.B."/>
            <person name="Gainer-Dewar J."/>
            <person name="Goldberg J."/>
            <person name="Griggs A."/>
            <person name="Gujja S."/>
            <person name="Hansen M."/>
            <person name="Howarth C."/>
            <person name="Imamovic A."/>
            <person name="Ireland A."/>
            <person name="Larimer J."/>
            <person name="McCowan C."/>
            <person name="Murphy C."/>
            <person name="Pearson M."/>
            <person name="Poon T.W."/>
            <person name="Priest M."/>
            <person name="Roberts A."/>
            <person name="Saif S."/>
            <person name="Shea T."/>
            <person name="Sisk P."/>
            <person name="Sykes S."/>
            <person name="Wortman J."/>
            <person name="Nusbaum C."/>
            <person name="Birren B."/>
        </authorList>
    </citation>
    <scope>NUCLEOTIDE SEQUENCE [LARGE SCALE GENOMIC DNA]</scope>
    <source>
        <strain evidence="2">ACHKN1017</strain>
    </source>
</reference>
<evidence type="ECO:0000313" key="1">
    <source>
        <dbReference type="EnsemblMetazoa" id="ACHR014105-PA"/>
    </source>
</evidence>
<organism evidence="1 2">
    <name type="scientific">Anopheles christyi</name>
    <dbReference type="NCBI Taxonomy" id="43041"/>
    <lineage>
        <taxon>Eukaryota</taxon>
        <taxon>Metazoa</taxon>
        <taxon>Ecdysozoa</taxon>
        <taxon>Arthropoda</taxon>
        <taxon>Hexapoda</taxon>
        <taxon>Insecta</taxon>
        <taxon>Pterygota</taxon>
        <taxon>Neoptera</taxon>
        <taxon>Endopterygota</taxon>
        <taxon>Diptera</taxon>
        <taxon>Nematocera</taxon>
        <taxon>Culicoidea</taxon>
        <taxon>Culicidae</taxon>
        <taxon>Anophelinae</taxon>
        <taxon>Anopheles</taxon>
    </lineage>
</organism>
<dbReference type="EnsemblMetazoa" id="ACHR014105-RA">
    <property type="protein sequence ID" value="ACHR014105-PA"/>
    <property type="gene ID" value="ACHR014105"/>
</dbReference>
<protein>
    <submittedName>
        <fullName evidence="1">Uncharacterized protein</fullName>
    </submittedName>
</protein>
<evidence type="ECO:0000313" key="2">
    <source>
        <dbReference type="Proteomes" id="UP000075881"/>
    </source>
</evidence>
<proteinExistence type="predicted"/>